<dbReference type="InterPro" id="IPR007960">
    <property type="entry name" value="TAS2R"/>
</dbReference>
<evidence type="ECO:0000256" key="5">
    <source>
        <dbReference type="ARBA" id="ARBA00022692"/>
    </source>
</evidence>
<evidence type="ECO:0000256" key="8">
    <source>
        <dbReference type="ARBA" id="ARBA00023136"/>
    </source>
</evidence>
<evidence type="ECO:0000256" key="3">
    <source>
        <dbReference type="ARBA" id="ARBA00022480"/>
    </source>
</evidence>
<dbReference type="GO" id="GO:0004930">
    <property type="term" value="F:G protein-coupled receptor activity"/>
    <property type="evidence" value="ECO:0007669"/>
    <property type="project" value="UniProtKB-KW"/>
</dbReference>
<dbReference type="GO" id="GO:0033038">
    <property type="term" value="F:bitter taste receptor activity"/>
    <property type="evidence" value="ECO:0007669"/>
    <property type="project" value="InterPro"/>
</dbReference>
<evidence type="ECO:0000256" key="7">
    <source>
        <dbReference type="ARBA" id="ARBA00023040"/>
    </source>
</evidence>
<evidence type="ECO:0000256" key="13">
    <source>
        <dbReference type="RuleBase" id="RU004423"/>
    </source>
</evidence>
<evidence type="ECO:0000256" key="9">
    <source>
        <dbReference type="ARBA" id="ARBA00023170"/>
    </source>
</evidence>
<keyword evidence="11" id="KW-0807">Transducer</keyword>
<feature type="transmembrane region" description="Helical" evidence="14">
    <location>
        <begin position="196"/>
        <end position="216"/>
    </location>
</feature>
<keyword evidence="6 14" id="KW-1133">Transmembrane helix</keyword>
<keyword evidence="8 14" id="KW-0472">Membrane</keyword>
<dbReference type="CDD" id="cd15908">
    <property type="entry name" value="7tm_TAS2R40-like"/>
    <property type="match status" value="1"/>
</dbReference>
<sequence length="375" mass="42759">MSRFRTKNSKINKWNRFGNDASATSSCDMNCGSYPRSAHQMLGRLFSPDNKEEKRLRMIKTSSPPENELSSHIILISIIVSAECIIGIIANGFIAAINTAEWIQNKEISTTGKILLFLSVSRIALQSFMMLEINFSSTSPSFYNQDTVYDTFKGSFMFFNYCGLWFAAWLGFFYFVKIADFSHPLFLKLKWRISGLMPWFLWLSVFISLGHSGLFLKNVYTVHCNNSSAIPSFNSTKKNYFTETNVINLVLVFNTGIIIPLSMFILAATLLIISLKRHTQHMESNTTGSRDPSMEAHMGAIKAISYFLILYIFNAVALLLYMSNVFDINSFWNVLCKVILATYPAGHSILLIRDNPGLRRAWKRLQARVHLYLKE</sequence>
<evidence type="ECO:0000256" key="1">
    <source>
        <dbReference type="ARBA" id="ARBA00004141"/>
    </source>
</evidence>
<dbReference type="PANTHER" id="PTHR11394:SF142">
    <property type="entry name" value="TASTE RECEPTOR TYPE 2 MEMBER 39"/>
    <property type="match status" value="1"/>
</dbReference>
<feature type="transmembrane region" description="Helical" evidence="14">
    <location>
        <begin position="303"/>
        <end position="324"/>
    </location>
</feature>
<name>A0A4X1UZA9_PIG</name>
<dbReference type="GO" id="GO:0016020">
    <property type="term" value="C:membrane"/>
    <property type="evidence" value="ECO:0007669"/>
    <property type="project" value="UniProtKB-SubCell"/>
</dbReference>
<comment type="subcellular location">
    <subcellularLocation>
        <location evidence="1">Membrane</location>
        <topology evidence="1">Multi-pass membrane protein</topology>
    </subcellularLocation>
</comment>
<keyword evidence="10" id="KW-0325">Glycoprotein</keyword>
<evidence type="ECO:0000313" key="15">
    <source>
        <dbReference type="Ensembl" id="ENSSSCP00070034684.1"/>
    </source>
</evidence>
<evidence type="ECO:0000313" key="16">
    <source>
        <dbReference type="Proteomes" id="UP000314985"/>
    </source>
</evidence>
<feature type="transmembrane region" description="Helical" evidence="14">
    <location>
        <begin position="114"/>
        <end position="135"/>
    </location>
</feature>
<feature type="transmembrane region" description="Helical" evidence="14">
    <location>
        <begin position="246"/>
        <end position="273"/>
    </location>
</feature>
<reference evidence="15" key="2">
    <citation type="submission" date="2025-05" db="UniProtKB">
        <authorList>
            <consortium name="Ensembl"/>
        </authorList>
    </citation>
    <scope>IDENTIFICATION</scope>
</reference>
<evidence type="ECO:0000256" key="10">
    <source>
        <dbReference type="ARBA" id="ARBA00023180"/>
    </source>
</evidence>
<dbReference type="Proteomes" id="UP000314985">
    <property type="component" value="Chromosome 18"/>
</dbReference>
<evidence type="ECO:0000256" key="12">
    <source>
        <dbReference type="ARBA" id="ARBA00039841"/>
    </source>
</evidence>
<dbReference type="PANTHER" id="PTHR11394">
    <property type="entry name" value="TASTE RECEPTOR TYPE 2"/>
    <property type="match status" value="1"/>
</dbReference>
<dbReference type="FunFam" id="1.20.1070.10:FF:000055">
    <property type="entry name" value="Taste receptor type 2"/>
    <property type="match status" value="1"/>
</dbReference>
<feature type="transmembrane region" description="Helical" evidence="14">
    <location>
        <begin position="73"/>
        <end position="94"/>
    </location>
</feature>
<reference evidence="15 16" key="1">
    <citation type="submission" date="2017-08" db="EMBL/GenBank/DDBJ databases">
        <title>USMARCv1.0.</title>
        <authorList>
            <person name="Hannum G.I."/>
            <person name="Koren S."/>
            <person name="Schroeder S.G."/>
            <person name="Chin S.C."/>
            <person name="Nonneman D.J."/>
            <person name="Becker S.A."/>
            <person name="Rosen B.D."/>
            <person name="Bickhart D.M."/>
            <person name="Putnam N.H."/>
            <person name="Green R.E."/>
            <person name="Tuggle C.K."/>
            <person name="Liu H."/>
            <person name="Rohrer G.A."/>
            <person name="Warr A."/>
            <person name="Hall R."/>
            <person name="Kim K."/>
            <person name="Hume D.A."/>
            <person name="Talbot R."/>
            <person name="Chow W."/>
            <person name="Howe K."/>
            <person name="Schwartz A.S."/>
            <person name="Watson M."/>
            <person name="Archibald A.L."/>
            <person name="Phillippy A.M."/>
            <person name="Smith T.P.L."/>
        </authorList>
    </citation>
    <scope>NUCLEOTIDE SEQUENCE [LARGE SCALE GENOMIC DNA]</scope>
</reference>
<dbReference type="Ensembl" id="ENSSSCT00055046400.1">
    <property type="protein sequence ID" value="ENSSSCP00055036994.1"/>
    <property type="gene ID" value="ENSSSCG00055023585.1"/>
</dbReference>
<keyword evidence="9" id="KW-0675">Receptor</keyword>
<evidence type="ECO:0000256" key="4">
    <source>
        <dbReference type="ARBA" id="ARBA00022606"/>
    </source>
</evidence>
<feature type="transmembrane region" description="Helical" evidence="14">
    <location>
        <begin position="330"/>
        <end position="352"/>
    </location>
</feature>
<dbReference type="Pfam" id="PF05296">
    <property type="entry name" value="TAS2R"/>
    <property type="match status" value="1"/>
</dbReference>
<accession>A0A4X1UZA9</accession>
<dbReference type="Gene3D" id="1.20.1070.10">
    <property type="entry name" value="Rhodopsin 7-helix transmembrane proteins"/>
    <property type="match status" value="1"/>
</dbReference>
<dbReference type="SUPFAM" id="SSF81321">
    <property type="entry name" value="Family A G protein-coupled receptor-like"/>
    <property type="match status" value="1"/>
</dbReference>
<dbReference type="Proteomes" id="UP000694724">
    <property type="component" value="Unplaced"/>
</dbReference>
<feature type="transmembrane region" description="Helical" evidence="14">
    <location>
        <begin position="155"/>
        <end position="176"/>
    </location>
</feature>
<dbReference type="Ensembl" id="ENSSSCT00070041327.1">
    <property type="protein sequence ID" value="ENSSSCP00070034684.1"/>
    <property type="gene ID" value="ENSSSCG00070020794.1"/>
</dbReference>
<dbReference type="AlphaFoldDB" id="A0A4X1UZA9"/>
<proteinExistence type="inferred from homology"/>
<organism evidence="15 16">
    <name type="scientific">Sus scrofa</name>
    <name type="common">Pig</name>
    <dbReference type="NCBI Taxonomy" id="9823"/>
    <lineage>
        <taxon>Eukaryota</taxon>
        <taxon>Metazoa</taxon>
        <taxon>Chordata</taxon>
        <taxon>Craniata</taxon>
        <taxon>Vertebrata</taxon>
        <taxon>Euteleostomi</taxon>
        <taxon>Mammalia</taxon>
        <taxon>Eutheria</taxon>
        <taxon>Laurasiatheria</taxon>
        <taxon>Artiodactyla</taxon>
        <taxon>Suina</taxon>
        <taxon>Suidae</taxon>
        <taxon>Sus</taxon>
    </lineage>
</organism>
<evidence type="ECO:0000256" key="6">
    <source>
        <dbReference type="ARBA" id="ARBA00022989"/>
    </source>
</evidence>
<keyword evidence="7" id="KW-0297">G-protein coupled receptor</keyword>
<evidence type="ECO:0000256" key="11">
    <source>
        <dbReference type="ARBA" id="ARBA00023224"/>
    </source>
</evidence>
<keyword evidence="3" id="KW-0919">Taste</keyword>
<evidence type="ECO:0000256" key="2">
    <source>
        <dbReference type="ARBA" id="ARBA00007376"/>
    </source>
</evidence>
<evidence type="ECO:0000256" key="14">
    <source>
        <dbReference type="SAM" id="Phobius"/>
    </source>
</evidence>
<keyword evidence="4" id="KW-0716">Sensory transduction</keyword>
<keyword evidence="5 14" id="KW-0812">Transmembrane</keyword>
<comment type="similarity">
    <text evidence="2 13">Belongs to the G-protein coupled receptor T2R family.</text>
</comment>
<protein>
    <recommendedName>
        <fullName evidence="12">Taste receptor type 2 member 39</fullName>
    </recommendedName>
</protein>